<evidence type="ECO:0000256" key="1">
    <source>
        <dbReference type="SAM" id="MobiDB-lite"/>
    </source>
</evidence>
<dbReference type="Proteomes" id="UP000639643">
    <property type="component" value="Unassembled WGS sequence"/>
</dbReference>
<evidence type="ECO:0000313" key="3">
    <source>
        <dbReference type="Proteomes" id="UP000639643"/>
    </source>
</evidence>
<dbReference type="EMBL" id="WIGM01000026">
    <property type="protein sequence ID" value="KAF6844029.1"/>
    <property type="molecule type" value="Genomic_DNA"/>
</dbReference>
<evidence type="ECO:0000313" key="2">
    <source>
        <dbReference type="EMBL" id="KAF6844029.1"/>
    </source>
</evidence>
<dbReference type="AlphaFoldDB" id="A0A8H6NX27"/>
<organism evidence="2 3">
    <name type="scientific">Colletotrichum musicola</name>
    <dbReference type="NCBI Taxonomy" id="2175873"/>
    <lineage>
        <taxon>Eukaryota</taxon>
        <taxon>Fungi</taxon>
        <taxon>Dikarya</taxon>
        <taxon>Ascomycota</taxon>
        <taxon>Pezizomycotina</taxon>
        <taxon>Sordariomycetes</taxon>
        <taxon>Hypocreomycetidae</taxon>
        <taxon>Glomerellales</taxon>
        <taxon>Glomerellaceae</taxon>
        <taxon>Colletotrichum</taxon>
        <taxon>Colletotrichum orchidearum species complex</taxon>
    </lineage>
</organism>
<feature type="region of interest" description="Disordered" evidence="1">
    <location>
        <begin position="39"/>
        <end position="64"/>
    </location>
</feature>
<reference evidence="2" key="1">
    <citation type="journal article" date="2020" name="Phytopathology">
        <title>Genome Sequence Resources of Colletotrichum truncatum, C. plurivorum, C. musicola, and C. sojae: Four Species Pathogenic to Soybean (Glycine max).</title>
        <authorList>
            <person name="Rogerio F."/>
            <person name="Boufleur T.R."/>
            <person name="Ciampi-Guillardi M."/>
            <person name="Sukno S.A."/>
            <person name="Thon M.R."/>
            <person name="Massola Junior N.S."/>
            <person name="Baroncelli R."/>
        </authorList>
    </citation>
    <scope>NUCLEOTIDE SEQUENCE</scope>
    <source>
        <strain evidence="2">LFN0074</strain>
    </source>
</reference>
<keyword evidence="3" id="KW-1185">Reference proteome</keyword>
<sequence length="122" mass="13142">MAGLAYCSGGIRPNVTPPSAATSTPPCNMALDAAQRDPALSYQSSSTFRQRDSREPHIPYPLNRSRFPLPSKGVLLAKAIAMVCRGGRPDQLQEPSLEDTCAAYGRTLGVCKDMGEECTKLR</sequence>
<protein>
    <submittedName>
        <fullName evidence="2">Uncharacterized protein</fullName>
    </submittedName>
</protein>
<name>A0A8H6NX27_9PEZI</name>
<gene>
    <name evidence="2" type="ORF">CMUS01_01528</name>
</gene>
<accession>A0A8H6NX27</accession>
<comment type="caution">
    <text evidence="2">The sequence shown here is derived from an EMBL/GenBank/DDBJ whole genome shotgun (WGS) entry which is preliminary data.</text>
</comment>
<proteinExistence type="predicted"/>